<proteinExistence type="predicted"/>
<organism evidence="3 4">
    <name type="scientific">Flagellimonas eckloniae</name>
    <dbReference type="NCBI Taxonomy" id="346185"/>
    <lineage>
        <taxon>Bacteria</taxon>
        <taxon>Pseudomonadati</taxon>
        <taxon>Bacteroidota</taxon>
        <taxon>Flavobacteriia</taxon>
        <taxon>Flavobacteriales</taxon>
        <taxon>Flavobacteriaceae</taxon>
        <taxon>Flagellimonas</taxon>
    </lineage>
</organism>
<comment type="caution">
    <text evidence="3">The sequence shown here is derived from an EMBL/GenBank/DDBJ whole genome shotgun (WGS) entry which is preliminary data.</text>
</comment>
<protein>
    <recommendedName>
        <fullName evidence="5">DUF4832 domain-containing protein</fullName>
    </recommendedName>
</protein>
<gene>
    <name evidence="3" type="ORF">AAY42_13175</name>
</gene>
<dbReference type="EMBL" id="LCTZ01000002">
    <property type="protein sequence ID" value="KQC31758.1"/>
    <property type="molecule type" value="Genomic_DNA"/>
</dbReference>
<dbReference type="STRING" id="346185.AAY42_13175"/>
<evidence type="ECO:0000259" key="1">
    <source>
        <dbReference type="Pfam" id="PF16116"/>
    </source>
</evidence>
<evidence type="ECO:0000259" key="2">
    <source>
        <dbReference type="Pfam" id="PF16173"/>
    </source>
</evidence>
<dbReference type="InterPro" id="IPR032267">
    <property type="entry name" value="DUF4832"/>
</dbReference>
<keyword evidence="4" id="KW-1185">Reference proteome</keyword>
<sequence length="507" mass="57225">MSYLYALLVYFVLSCNSNDNTSNPDSDTTTKTTVTYSVDDSDFANPDRGFYKYSETRASNYQVLDEDELRGYRTSTSAEGANYETINTMVFRYFILDDFTNGTISQTFLDNMQLDFDAARNAGIKIIPRFTYTVTSNSGNCNEGFICPPYGDAPKDVVLAQIQQLGAVLTTNADVITAVQMGFIGTWGENYYTDFFGDPSPNATQGKLLDENWQDRIDVLKALLEATPKELMVQVRYPQMKQRYVYGITATTNVAAITEAEAFSETDKARIGFHNDCLFASADDFGTYEDYGNSSSERVTDISNLKTYFQEDSKYVLVGGETCTDEYNPESNCSPDGIADIDLRSLHYTYLNTDFNNDVNNDWTSGGCIEAIKKNLGYRFVLKTATFPDSLTTDDNLEVDIILENIGYASPTKERNVNLVLRNKANDEITTLEFDTDIRRWFSEVTLKQSFSLPQTLTAGEYDVFLHLEEAYQTIKGRPEYAIRMANQDVWEENTGYNSLKHTLKVD</sequence>
<evidence type="ECO:0000313" key="4">
    <source>
        <dbReference type="Proteomes" id="UP000050827"/>
    </source>
</evidence>
<feature type="domain" description="DUF4874" evidence="2">
    <location>
        <begin position="45"/>
        <end position="240"/>
    </location>
</feature>
<dbReference type="InterPro" id="IPR032379">
    <property type="entry name" value="DUF4874"/>
</dbReference>
<dbReference type="Proteomes" id="UP000050827">
    <property type="component" value="Unassembled WGS sequence"/>
</dbReference>
<name>A0A0Q1C3F0_9FLAO</name>
<reference evidence="3 4" key="1">
    <citation type="submission" date="2015-04" db="EMBL/GenBank/DDBJ databases">
        <title>Complete genome of flavobacterium.</title>
        <authorList>
            <person name="Kwon Y.M."/>
            <person name="Kim S.-J."/>
        </authorList>
    </citation>
    <scope>NUCLEOTIDE SEQUENCE [LARGE SCALE GENOMIC DNA]</scope>
    <source>
        <strain evidence="3 4">DK169</strain>
    </source>
</reference>
<evidence type="ECO:0000313" key="3">
    <source>
        <dbReference type="EMBL" id="KQC31758.1"/>
    </source>
</evidence>
<accession>A0A0Q1C3F0</accession>
<dbReference type="Pfam" id="PF16116">
    <property type="entry name" value="DUF4832"/>
    <property type="match status" value="1"/>
</dbReference>
<dbReference type="PATRIC" id="fig|1547436.3.peg.2717"/>
<dbReference type="AlphaFoldDB" id="A0A0Q1C3F0"/>
<dbReference type="Pfam" id="PF16173">
    <property type="entry name" value="DUF4874"/>
    <property type="match status" value="1"/>
</dbReference>
<evidence type="ECO:0008006" key="5">
    <source>
        <dbReference type="Google" id="ProtNLM"/>
    </source>
</evidence>
<dbReference type="RefSeq" id="WP_175288769.1">
    <property type="nucleotide sequence ID" value="NZ_LCTZ01000002.1"/>
</dbReference>
<feature type="domain" description="DUF4832" evidence="1">
    <location>
        <begin position="270"/>
        <end position="487"/>
    </location>
</feature>